<sequence length="78" mass="8753">MGGRKLRGVAAKFQLGECARPGEEARQSQSDVTRSGRLITKLELVHDVKEHLSLQQKHCQRFVKDSSWNHSFTTSTSA</sequence>
<name>A0A8T0J478_CERPU</name>
<dbReference type="EMBL" id="CM026421">
    <property type="protein sequence ID" value="KAG0589681.1"/>
    <property type="molecule type" value="Genomic_DNA"/>
</dbReference>
<accession>A0A8T0J478</accession>
<reference evidence="1" key="1">
    <citation type="submission" date="2020-06" db="EMBL/GenBank/DDBJ databases">
        <title>WGS assembly of Ceratodon purpureus strain R40.</title>
        <authorList>
            <person name="Carey S.B."/>
            <person name="Jenkins J."/>
            <person name="Shu S."/>
            <person name="Lovell J.T."/>
            <person name="Sreedasyam A."/>
            <person name="Maumus F."/>
            <person name="Tiley G.P."/>
            <person name="Fernandez-Pozo N."/>
            <person name="Barry K."/>
            <person name="Chen C."/>
            <person name="Wang M."/>
            <person name="Lipzen A."/>
            <person name="Daum C."/>
            <person name="Saski C.A."/>
            <person name="Payton A.C."/>
            <person name="Mcbreen J.C."/>
            <person name="Conrad R.E."/>
            <person name="Kollar L.M."/>
            <person name="Olsson S."/>
            <person name="Huttunen S."/>
            <person name="Landis J.B."/>
            <person name="Wickett N.J."/>
            <person name="Johnson M.G."/>
            <person name="Rensing S.A."/>
            <person name="Grimwood J."/>
            <person name="Schmutz J."/>
            <person name="Mcdaniel S.F."/>
        </authorList>
    </citation>
    <scope>NUCLEOTIDE SEQUENCE</scope>
    <source>
        <strain evidence="1">R40</strain>
    </source>
</reference>
<proteinExistence type="predicted"/>
<gene>
    <name evidence="1" type="ORF">KC19_1G039500</name>
</gene>
<dbReference type="Proteomes" id="UP000822688">
    <property type="component" value="Chromosome 1"/>
</dbReference>
<evidence type="ECO:0000313" key="2">
    <source>
        <dbReference type="Proteomes" id="UP000822688"/>
    </source>
</evidence>
<comment type="caution">
    <text evidence="1">The sequence shown here is derived from an EMBL/GenBank/DDBJ whole genome shotgun (WGS) entry which is preliminary data.</text>
</comment>
<keyword evidence="2" id="KW-1185">Reference proteome</keyword>
<dbReference type="AlphaFoldDB" id="A0A8T0J478"/>
<evidence type="ECO:0000313" key="1">
    <source>
        <dbReference type="EMBL" id="KAG0589681.1"/>
    </source>
</evidence>
<protein>
    <submittedName>
        <fullName evidence="1">Uncharacterized protein</fullName>
    </submittedName>
</protein>
<organism evidence="1 2">
    <name type="scientific">Ceratodon purpureus</name>
    <name type="common">Fire moss</name>
    <name type="synonym">Dicranum purpureum</name>
    <dbReference type="NCBI Taxonomy" id="3225"/>
    <lineage>
        <taxon>Eukaryota</taxon>
        <taxon>Viridiplantae</taxon>
        <taxon>Streptophyta</taxon>
        <taxon>Embryophyta</taxon>
        <taxon>Bryophyta</taxon>
        <taxon>Bryophytina</taxon>
        <taxon>Bryopsida</taxon>
        <taxon>Dicranidae</taxon>
        <taxon>Pseudoditrichales</taxon>
        <taxon>Ditrichaceae</taxon>
        <taxon>Ceratodon</taxon>
    </lineage>
</organism>